<sequence>YLSDYKMVGRKKIELTVEDFTDAVKKVKLKYGYIRNKFVAEELGISDPTYIREKQRLGLDPKNMELTPRITYFEKTEWNEKSFGKEMRSMDERSAKTIGYNYFKFKFDESIILLPLGDLHIGADTTMHTEIADIVKFVHDRSNIKVFLVGDYIDNFGKFGPGGGIHQQAINISKQKELAEWIAIYLKGKILGVIQGCHEEFSYNSDGFDFGKYLANVSDARYLGKQAIIELEVGVNTYKGLIDHNERWSSTMNMCHGLKQTARFFKDFDFGIGAHRHVGNAENTLIRGKMVKTMKVSSYKKPDRFIEKIKIPEAPILSQCYVLLAEKIEPYWLGIVYFEDIKHALRFL</sequence>
<evidence type="ECO:0008006" key="2">
    <source>
        <dbReference type="Google" id="ProtNLM"/>
    </source>
</evidence>
<protein>
    <recommendedName>
        <fullName evidence="2">Calcineurin-like phosphoesterase domain-containing protein</fullName>
    </recommendedName>
</protein>
<comment type="caution">
    <text evidence="1">The sequence shown here is derived from an EMBL/GenBank/DDBJ whole genome shotgun (WGS) entry which is preliminary data.</text>
</comment>
<reference evidence="1" key="1">
    <citation type="journal article" date="2015" name="Nature">
        <title>Complex archaea that bridge the gap between prokaryotes and eukaryotes.</title>
        <authorList>
            <person name="Spang A."/>
            <person name="Saw J.H."/>
            <person name="Jorgensen S.L."/>
            <person name="Zaremba-Niedzwiedzka K."/>
            <person name="Martijn J."/>
            <person name="Lind A.E."/>
            <person name="van Eijk R."/>
            <person name="Schleper C."/>
            <person name="Guy L."/>
            <person name="Ettema T.J."/>
        </authorList>
    </citation>
    <scope>NUCLEOTIDE SEQUENCE</scope>
</reference>
<dbReference type="AlphaFoldDB" id="A0A0F8ZUP4"/>
<accession>A0A0F8ZUP4</accession>
<evidence type="ECO:0000313" key="1">
    <source>
        <dbReference type="EMBL" id="KKK89675.1"/>
    </source>
</evidence>
<dbReference type="EMBL" id="LAZR01049426">
    <property type="protein sequence ID" value="KKK89675.1"/>
    <property type="molecule type" value="Genomic_DNA"/>
</dbReference>
<name>A0A0F8ZUP4_9ZZZZ</name>
<gene>
    <name evidence="1" type="ORF">LCGC14_2730710</name>
</gene>
<proteinExistence type="predicted"/>
<feature type="non-terminal residue" evidence="1">
    <location>
        <position position="1"/>
    </location>
</feature>
<organism evidence="1">
    <name type="scientific">marine sediment metagenome</name>
    <dbReference type="NCBI Taxonomy" id="412755"/>
    <lineage>
        <taxon>unclassified sequences</taxon>
        <taxon>metagenomes</taxon>
        <taxon>ecological metagenomes</taxon>
    </lineage>
</organism>